<keyword evidence="2" id="KW-1185">Reference proteome</keyword>
<comment type="caution">
    <text evidence="1">The sequence shown here is derived from an EMBL/GenBank/DDBJ whole genome shotgun (WGS) entry which is preliminary data.</text>
</comment>
<dbReference type="Proteomes" id="UP001283361">
    <property type="component" value="Unassembled WGS sequence"/>
</dbReference>
<accession>A0AAE0Y5Y3</accession>
<gene>
    <name evidence="1" type="ORF">RRG08_037561</name>
</gene>
<organism evidence="1 2">
    <name type="scientific">Elysia crispata</name>
    <name type="common">lettuce slug</name>
    <dbReference type="NCBI Taxonomy" id="231223"/>
    <lineage>
        <taxon>Eukaryota</taxon>
        <taxon>Metazoa</taxon>
        <taxon>Spiralia</taxon>
        <taxon>Lophotrochozoa</taxon>
        <taxon>Mollusca</taxon>
        <taxon>Gastropoda</taxon>
        <taxon>Heterobranchia</taxon>
        <taxon>Euthyneura</taxon>
        <taxon>Panpulmonata</taxon>
        <taxon>Sacoglossa</taxon>
        <taxon>Placobranchoidea</taxon>
        <taxon>Plakobranchidae</taxon>
        <taxon>Elysia</taxon>
    </lineage>
</organism>
<evidence type="ECO:0000313" key="2">
    <source>
        <dbReference type="Proteomes" id="UP001283361"/>
    </source>
</evidence>
<reference evidence="1" key="1">
    <citation type="journal article" date="2023" name="G3 (Bethesda)">
        <title>A reference genome for the long-term kleptoplast-retaining sea slug Elysia crispata morphotype clarki.</title>
        <authorList>
            <person name="Eastman K.E."/>
            <person name="Pendleton A.L."/>
            <person name="Shaikh M.A."/>
            <person name="Suttiyut T."/>
            <person name="Ogas R."/>
            <person name="Tomko P."/>
            <person name="Gavelis G."/>
            <person name="Widhalm J.R."/>
            <person name="Wisecaver J.H."/>
        </authorList>
    </citation>
    <scope>NUCLEOTIDE SEQUENCE</scope>
    <source>
        <strain evidence="1">ECLA1</strain>
    </source>
</reference>
<sequence>MRSTTGRSRYAHAHYLFGCDEGVSCQVIARKVRWPPPTCVLFFFSSRHNLLTRAVSWALKLSVFGRENVTDNQRLTDWYSSQLFRYF</sequence>
<protein>
    <submittedName>
        <fullName evidence="1">Uncharacterized protein</fullName>
    </submittedName>
</protein>
<dbReference type="AlphaFoldDB" id="A0AAE0Y5Y3"/>
<dbReference type="EMBL" id="JAWDGP010006859">
    <property type="protein sequence ID" value="KAK3734198.1"/>
    <property type="molecule type" value="Genomic_DNA"/>
</dbReference>
<proteinExistence type="predicted"/>
<name>A0AAE0Y5Y3_9GAST</name>
<evidence type="ECO:0000313" key="1">
    <source>
        <dbReference type="EMBL" id="KAK3734198.1"/>
    </source>
</evidence>